<evidence type="ECO:0000313" key="2">
    <source>
        <dbReference type="EMBL" id="THF80301.1"/>
    </source>
</evidence>
<evidence type="ECO:0000256" key="1">
    <source>
        <dbReference type="SAM" id="MobiDB-lite"/>
    </source>
</evidence>
<evidence type="ECO:0000313" key="3">
    <source>
        <dbReference type="Proteomes" id="UP000310636"/>
    </source>
</evidence>
<dbReference type="InterPro" id="IPR027476">
    <property type="entry name" value="DppA_N"/>
</dbReference>
<feature type="region of interest" description="Disordered" evidence="1">
    <location>
        <begin position="1"/>
        <end position="39"/>
    </location>
</feature>
<reference evidence="2 3" key="1">
    <citation type="submission" date="2019-04" db="EMBL/GenBank/DDBJ databases">
        <title>Cohnella sp. nov. isolated from preserved vegetables.</title>
        <authorList>
            <person name="Lin S.-Y."/>
            <person name="Hung M.-H."/>
            <person name="Young C.-C."/>
        </authorList>
    </citation>
    <scope>NUCLEOTIDE SEQUENCE [LARGE SCALE GENOMIC DNA]</scope>
    <source>
        <strain evidence="2 3">CC-MHH1044</strain>
    </source>
</reference>
<dbReference type="Pfam" id="PF04951">
    <property type="entry name" value="Peptidase_M55"/>
    <property type="match status" value="1"/>
</dbReference>
<dbReference type="SUPFAM" id="SSF63992">
    <property type="entry name" value="Dipeptide transport protein"/>
    <property type="match status" value="1"/>
</dbReference>
<dbReference type="InterPro" id="IPR036177">
    <property type="entry name" value="Peptidase_M55_sf"/>
</dbReference>
<dbReference type="Proteomes" id="UP000310636">
    <property type="component" value="Unassembled WGS sequence"/>
</dbReference>
<gene>
    <name evidence="2" type="ORF">E6C55_10460</name>
</gene>
<feature type="compositionally biased region" description="Low complexity" evidence="1">
    <location>
        <begin position="93"/>
        <end position="103"/>
    </location>
</feature>
<dbReference type="Gene3D" id="3.40.50.10780">
    <property type="entry name" value="Dipeptide transport protein"/>
    <property type="match status" value="1"/>
</dbReference>
<evidence type="ECO:0008006" key="4">
    <source>
        <dbReference type="Google" id="ProtNLM"/>
    </source>
</evidence>
<dbReference type="OrthoDB" id="9785420at2"/>
<organism evidence="2 3">
    <name type="scientific">Cohnella fermenti</name>
    <dbReference type="NCBI Taxonomy" id="2565925"/>
    <lineage>
        <taxon>Bacteria</taxon>
        <taxon>Bacillati</taxon>
        <taxon>Bacillota</taxon>
        <taxon>Bacilli</taxon>
        <taxon>Bacillales</taxon>
        <taxon>Paenibacillaceae</taxon>
        <taxon>Cohnella</taxon>
    </lineage>
</organism>
<name>A0A4S4BYQ3_9BACL</name>
<keyword evidence="3" id="KW-1185">Reference proteome</keyword>
<protein>
    <recommendedName>
        <fullName evidence="4">Aminopeptidase</fullName>
    </recommendedName>
</protein>
<comment type="caution">
    <text evidence="2">The sequence shown here is derived from an EMBL/GenBank/DDBJ whole genome shotgun (WGS) entry which is preliminary data.</text>
</comment>
<accession>A0A4S4BYQ3</accession>
<dbReference type="InterPro" id="IPR007035">
    <property type="entry name" value="Peptidase_M55"/>
</dbReference>
<sequence>MREYRPSGGYGPYSVDGRKLPPRGRDGRPAYPARASRQLRHAGFPGPVIRRYASALGISGRRERCGGGGGISALPDRCRLLRSRRRGIADIDAGDASLSGDDGAQQRGAVHPQAGTSMAGGGTLMRWMIRSDMEGVTGVVSMEQVVPGAAEYAFGKWMLMHDLQALLAGLLQEEDDEVVIYDIHFAGRNIDPDRLDRRVQVIAGKPHYGVANAGWLSGRFDGMILQGLHARAGTPNALLAHNYEHDIVRMELNGEPIGEIGLEAAIAGEAGVPLAMVTGDSEGAREARELMAGVITVSVKESLGPASALCYPSEWTGRYLTEGALMCRELAAQGSMAPYRIQGPVELMMQFKPGELLSRLQLRLRECFVDPETLRLTGASVLEAWEIYLKAKD</sequence>
<dbReference type="EMBL" id="SSOB01000011">
    <property type="protein sequence ID" value="THF80301.1"/>
    <property type="molecule type" value="Genomic_DNA"/>
</dbReference>
<feature type="region of interest" description="Disordered" evidence="1">
    <location>
        <begin position="93"/>
        <end position="116"/>
    </location>
</feature>
<dbReference type="AlphaFoldDB" id="A0A4S4BYQ3"/>
<proteinExistence type="predicted"/>
<dbReference type="Gene3D" id="3.30.1360.130">
    <property type="entry name" value="Dipeptide transport protein"/>
    <property type="match status" value="1"/>
</dbReference>
<feature type="compositionally biased region" description="Basic and acidic residues" evidence="1">
    <location>
        <begin position="16"/>
        <end position="28"/>
    </location>
</feature>